<accession>A0A9D1PDL6</accession>
<feature type="transmembrane region" description="Helical" evidence="1">
    <location>
        <begin position="21"/>
        <end position="38"/>
    </location>
</feature>
<dbReference type="EMBL" id="DXIQ01000028">
    <property type="protein sequence ID" value="HIV38303.1"/>
    <property type="molecule type" value="Genomic_DNA"/>
</dbReference>
<reference evidence="2" key="1">
    <citation type="journal article" date="2021" name="PeerJ">
        <title>Extensive microbial diversity within the chicken gut microbiome revealed by metagenomics and culture.</title>
        <authorList>
            <person name="Gilroy R."/>
            <person name="Ravi A."/>
            <person name="Getino M."/>
            <person name="Pursley I."/>
            <person name="Horton D.L."/>
            <person name="Alikhan N.F."/>
            <person name="Baker D."/>
            <person name="Gharbi K."/>
            <person name="Hall N."/>
            <person name="Watson M."/>
            <person name="Adriaenssens E.M."/>
            <person name="Foster-Nyarko E."/>
            <person name="Jarju S."/>
            <person name="Secka A."/>
            <person name="Antonio M."/>
            <person name="Oren A."/>
            <person name="Chaudhuri R.R."/>
            <person name="La Ragione R."/>
            <person name="Hildebrand F."/>
            <person name="Pallen M.J."/>
        </authorList>
    </citation>
    <scope>NUCLEOTIDE SEQUENCE</scope>
    <source>
        <strain evidence="2">CHK195-9823</strain>
    </source>
</reference>
<reference evidence="2" key="2">
    <citation type="submission" date="2021-04" db="EMBL/GenBank/DDBJ databases">
        <authorList>
            <person name="Gilroy R."/>
        </authorList>
    </citation>
    <scope>NUCLEOTIDE SEQUENCE</scope>
    <source>
        <strain evidence="2">CHK195-9823</strain>
    </source>
</reference>
<protein>
    <submittedName>
        <fullName evidence="2">Uncharacterized protein</fullName>
    </submittedName>
</protein>
<organism evidence="2 3">
    <name type="scientific">Candidatus Blautia stercorigallinarum</name>
    <dbReference type="NCBI Taxonomy" id="2838501"/>
    <lineage>
        <taxon>Bacteria</taxon>
        <taxon>Bacillati</taxon>
        <taxon>Bacillota</taxon>
        <taxon>Clostridia</taxon>
        <taxon>Lachnospirales</taxon>
        <taxon>Lachnospiraceae</taxon>
        <taxon>Blautia</taxon>
    </lineage>
</organism>
<evidence type="ECO:0000256" key="1">
    <source>
        <dbReference type="SAM" id="Phobius"/>
    </source>
</evidence>
<gene>
    <name evidence="2" type="ORF">H9747_04790</name>
</gene>
<keyword evidence="1" id="KW-1133">Transmembrane helix</keyword>
<evidence type="ECO:0000313" key="3">
    <source>
        <dbReference type="Proteomes" id="UP000886814"/>
    </source>
</evidence>
<sequence>MYSNYRIVTQVKRKKKKMSGLLRGAMIVFAVLFVLMGIIFSRGFMLPGFLMVVLYFVYDIFSRKDYEYILENGVLSIDVIYGRKYRKHRHDLDLKELEVLAPNWHDAVAKYRIKGGTERLRKYDYTSYEDDIPYYTMIIKEDGKKIKLLLDLTDEMMQRIKHMYPEKVFFA</sequence>
<dbReference type="Proteomes" id="UP000886814">
    <property type="component" value="Unassembled WGS sequence"/>
</dbReference>
<keyword evidence="1" id="KW-0472">Membrane</keyword>
<dbReference type="AlphaFoldDB" id="A0A9D1PDL6"/>
<comment type="caution">
    <text evidence="2">The sequence shown here is derived from an EMBL/GenBank/DDBJ whole genome shotgun (WGS) entry which is preliminary data.</text>
</comment>
<proteinExistence type="predicted"/>
<name>A0A9D1PDL6_9FIRM</name>
<dbReference type="InterPro" id="IPR019646">
    <property type="entry name" value="Aminoglyc_AdlTrfase"/>
</dbReference>
<keyword evidence="1" id="KW-0812">Transmembrane</keyword>
<evidence type="ECO:0000313" key="2">
    <source>
        <dbReference type="EMBL" id="HIV38303.1"/>
    </source>
</evidence>
<feature type="transmembrane region" description="Helical" evidence="1">
    <location>
        <begin position="44"/>
        <end position="61"/>
    </location>
</feature>
<dbReference type="Pfam" id="PF10706">
    <property type="entry name" value="Aminoglyc_resit"/>
    <property type="match status" value="1"/>
</dbReference>